<protein>
    <recommendedName>
        <fullName evidence="3">Ribosomal subunit interface protein</fullName>
    </recommendedName>
</protein>
<dbReference type="Gene3D" id="3.30.160.100">
    <property type="entry name" value="Ribosome hibernation promotion factor-like"/>
    <property type="match status" value="1"/>
</dbReference>
<dbReference type="InterPro" id="IPR003489">
    <property type="entry name" value="RHF/RaiA"/>
</dbReference>
<reference evidence="1 2" key="1">
    <citation type="journal article" date="2013" name="Genome Announc.">
        <title>Complete Genome Sequence of Glaciecola psychrophila Strain 170T.</title>
        <authorList>
            <person name="Yin J."/>
            <person name="Chen J."/>
            <person name="Liu G."/>
            <person name="Yu Y."/>
            <person name="Song L."/>
            <person name="Wang X."/>
            <person name="Qu X."/>
        </authorList>
    </citation>
    <scope>NUCLEOTIDE SEQUENCE [LARGE SCALE GENOMIC DNA]</scope>
    <source>
        <strain evidence="1 2">170</strain>
    </source>
</reference>
<evidence type="ECO:0008006" key="3">
    <source>
        <dbReference type="Google" id="ProtNLM"/>
    </source>
</evidence>
<organism evidence="1 2">
    <name type="scientific">Paraglaciecola psychrophila 170</name>
    <dbReference type="NCBI Taxonomy" id="1129794"/>
    <lineage>
        <taxon>Bacteria</taxon>
        <taxon>Pseudomonadati</taxon>
        <taxon>Pseudomonadota</taxon>
        <taxon>Gammaproteobacteria</taxon>
        <taxon>Alteromonadales</taxon>
        <taxon>Alteromonadaceae</taxon>
        <taxon>Paraglaciecola</taxon>
    </lineage>
</organism>
<dbReference type="SUPFAM" id="SSF69754">
    <property type="entry name" value="Ribosome binding protein Y (YfiA homologue)"/>
    <property type="match status" value="1"/>
</dbReference>
<evidence type="ECO:0000313" key="2">
    <source>
        <dbReference type="Proteomes" id="UP000011864"/>
    </source>
</evidence>
<dbReference type="EMBL" id="CP003837">
    <property type="protein sequence ID" value="AGH44669.1"/>
    <property type="molecule type" value="Genomic_DNA"/>
</dbReference>
<dbReference type="RefSeq" id="WP_007637303.1">
    <property type="nucleotide sequence ID" value="NC_020514.1"/>
</dbReference>
<dbReference type="OrthoDB" id="121633at2"/>
<sequence>MLVNIQSRHFSLSEALSKYVKTKVQIMLGRYEAKIIRADVSLFDINGPKGGEDKCCKIVVKINGASSIVVQETSEDLYDAINTCSRRGRRAVKRQLSNHVRARRKIKEILLLISKEAELKNTLT</sequence>
<dbReference type="KEGG" id="gps:C427_2560"/>
<dbReference type="Pfam" id="PF02482">
    <property type="entry name" value="Ribosomal_S30AE"/>
    <property type="match status" value="1"/>
</dbReference>
<proteinExistence type="predicted"/>
<dbReference type="STRING" id="1129794.C427_2560"/>
<dbReference type="Proteomes" id="UP000011864">
    <property type="component" value="Chromosome"/>
</dbReference>
<name>K7A8V7_9ALTE</name>
<accession>K7A8V7</accession>
<gene>
    <name evidence="1" type="ORF">C427_2560</name>
</gene>
<dbReference type="PATRIC" id="fig|1129794.4.peg.2540"/>
<dbReference type="eggNOG" id="COG1544">
    <property type="taxonomic scope" value="Bacteria"/>
</dbReference>
<dbReference type="InterPro" id="IPR036567">
    <property type="entry name" value="RHF-like"/>
</dbReference>
<dbReference type="AlphaFoldDB" id="K7A8V7"/>
<keyword evidence="2" id="KW-1185">Reference proteome</keyword>
<dbReference type="HOGENOM" id="CLU_142879_2_0_6"/>
<evidence type="ECO:0000313" key="1">
    <source>
        <dbReference type="EMBL" id="AGH44669.1"/>
    </source>
</evidence>